<dbReference type="InterPro" id="IPR052708">
    <property type="entry name" value="PxpC"/>
</dbReference>
<dbReference type="KEGG" id="lxl:KDY119_02417"/>
<sequence>MIEVLAPGPAAFVEDLGRPGCAGLGVGRSGAADRGALVRANLLLGNPPGAAAVEATLGGLRVRFTADHVVVLTGAPAPATLAGVPVGVGAVLRARPGEVLELGIPPHGLRTYLAVRGGVDVPAVLGSRSWDVLAELGPATLRGGEVLPVGEPAGPGPVAERLVRAPGETWTGDLGTPAVEVVGGLRDDWFADVAWETLLRESYRVTPDSNRVALRLAGAAVPRAERGEYSSEGLVRGAVQVPPSGKPVVFLSDHPVTGGYPVIGVVTPAGCDALAQLRPGDDLRFGRFDGAPHARVSGARPAW</sequence>
<dbReference type="EMBL" id="CP045529">
    <property type="protein sequence ID" value="QFU98892.1"/>
    <property type="molecule type" value="Genomic_DNA"/>
</dbReference>
<accession>A0A5P9QCR2</accession>
<dbReference type="InterPro" id="IPR003778">
    <property type="entry name" value="CT_A_B"/>
</dbReference>
<dbReference type="GO" id="GO:0005524">
    <property type="term" value="F:ATP binding"/>
    <property type="evidence" value="ECO:0007669"/>
    <property type="project" value="UniProtKB-KW"/>
</dbReference>
<dbReference type="Proteomes" id="UP000326702">
    <property type="component" value="Chromosome"/>
</dbReference>
<reference evidence="5 6" key="1">
    <citation type="submission" date="2019-10" db="EMBL/GenBank/DDBJ databases">
        <title>Genome sequence of Luteimicrobium xylanilyticum HY-24.</title>
        <authorList>
            <person name="Kim D.Y."/>
            <person name="Park H.-Y."/>
        </authorList>
    </citation>
    <scope>NUCLEOTIDE SEQUENCE [LARGE SCALE GENOMIC DNA]</scope>
    <source>
        <strain evidence="5 6">HY-24</strain>
    </source>
</reference>
<dbReference type="EC" id="3.5.1.54" evidence="5"/>
<evidence type="ECO:0000256" key="1">
    <source>
        <dbReference type="ARBA" id="ARBA00022741"/>
    </source>
</evidence>
<keyword evidence="3" id="KW-0067">ATP-binding</keyword>
<evidence type="ECO:0000313" key="5">
    <source>
        <dbReference type="EMBL" id="QFU98892.1"/>
    </source>
</evidence>
<dbReference type="AlphaFoldDB" id="A0A5P9QCR2"/>
<dbReference type="PANTHER" id="PTHR43309:SF3">
    <property type="entry name" value="5-OXOPROLINASE SUBUNIT C"/>
    <property type="match status" value="1"/>
</dbReference>
<dbReference type="NCBIfam" id="TIGR00724">
    <property type="entry name" value="urea_amlyse_rel"/>
    <property type="match status" value="1"/>
</dbReference>
<keyword evidence="1" id="KW-0547">Nucleotide-binding</keyword>
<dbReference type="OrthoDB" id="9768696at2"/>
<evidence type="ECO:0000256" key="3">
    <source>
        <dbReference type="ARBA" id="ARBA00022840"/>
    </source>
</evidence>
<evidence type="ECO:0000256" key="2">
    <source>
        <dbReference type="ARBA" id="ARBA00022801"/>
    </source>
</evidence>
<dbReference type="Gene3D" id="2.40.100.10">
    <property type="entry name" value="Cyclophilin-like"/>
    <property type="match status" value="1"/>
</dbReference>
<dbReference type="RefSeq" id="WP_051136148.1">
    <property type="nucleotide sequence ID" value="NZ_BAABIH010000031.1"/>
</dbReference>
<keyword evidence="2 5" id="KW-0378">Hydrolase</keyword>
<proteinExistence type="predicted"/>
<evidence type="ECO:0000259" key="4">
    <source>
        <dbReference type="SMART" id="SM00797"/>
    </source>
</evidence>
<dbReference type="GO" id="GO:0004039">
    <property type="term" value="F:allophanate hydrolase activity"/>
    <property type="evidence" value="ECO:0007669"/>
    <property type="project" value="UniProtKB-EC"/>
</dbReference>
<dbReference type="SUPFAM" id="SSF50891">
    <property type="entry name" value="Cyclophilin-like"/>
    <property type="match status" value="1"/>
</dbReference>
<dbReference type="PANTHER" id="PTHR43309">
    <property type="entry name" value="5-OXOPROLINASE SUBUNIT C"/>
    <property type="match status" value="1"/>
</dbReference>
<keyword evidence="6" id="KW-1185">Reference proteome</keyword>
<name>A0A5P9QCR2_9MICO</name>
<dbReference type="Pfam" id="PF02626">
    <property type="entry name" value="CT_A_B"/>
    <property type="match status" value="1"/>
</dbReference>
<feature type="domain" description="Carboxyltransferase" evidence="4">
    <location>
        <begin position="23"/>
        <end position="303"/>
    </location>
</feature>
<evidence type="ECO:0000313" key="6">
    <source>
        <dbReference type="Proteomes" id="UP000326702"/>
    </source>
</evidence>
<gene>
    <name evidence="5" type="primary">atzF</name>
    <name evidence="5" type="ORF">KDY119_02417</name>
</gene>
<organism evidence="5 6">
    <name type="scientific">Luteimicrobium xylanilyticum</name>
    <dbReference type="NCBI Taxonomy" id="1133546"/>
    <lineage>
        <taxon>Bacteria</taxon>
        <taxon>Bacillati</taxon>
        <taxon>Actinomycetota</taxon>
        <taxon>Actinomycetes</taxon>
        <taxon>Micrococcales</taxon>
        <taxon>Luteimicrobium</taxon>
    </lineage>
</organism>
<protein>
    <submittedName>
        <fullName evidence="5">Allophanate hydrolase</fullName>
        <ecNumber evidence="5">3.5.1.54</ecNumber>
    </submittedName>
</protein>
<dbReference type="SMART" id="SM00797">
    <property type="entry name" value="AHS2"/>
    <property type="match status" value="1"/>
</dbReference>
<dbReference type="InterPro" id="IPR029000">
    <property type="entry name" value="Cyclophilin-like_dom_sf"/>
</dbReference>